<accession>A0ABC8IXR7</accession>
<evidence type="ECO:0000256" key="2">
    <source>
        <dbReference type="ARBA" id="ARBA00022786"/>
    </source>
</evidence>
<organism evidence="3 4">
    <name type="scientific">Eruca vesicaria subsp. sativa</name>
    <name type="common">Garden rocket</name>
    <name type="synonym">Eruca sativa</name>
    <dbReference type="NCBI Taxonomy" id="29727"/>
    <lineage>
        <taxon>Eukaryota</taxon>
        <taxon>Viridiplantae</taxon>
        <taxon>Streptophyta</taxon>
        <taxon>Embryophyta</taxon>
        <taxon>Tracheophyta</taxon>
        <taxon>Spermatophyta</taxon>
        <taxon>Magnoliopsida</taxon>
        <taxon>eudicotyledons</taxon>
        <taxon>Gunneridae</taxon>
        <taxon>Pentapetalae</taxon>
        <taxon>rosids</taxon>
        <taxon>malvids</taxon>
        <taxon>Brassicales</taxon>
        <taxon>Brassicaceae</taxon>
        <taxon>Brassiceae</taxon>
        <taxon>Eruca</taxon>
    </lineage>
</organism>
<comment type="caution">
    <text evidence="3">The sequence shown here is derived from an EMBL/GenBank/DDBJ whole genome shotgun (WGS) entry which is preliminary data.</text>
</comment>
<sequence>MAGSQAGECQSYAYSEKTFLLSLKTMVYNMRRPPKYFEDFVNGHFFSCAHDLLKACNAYKNGAPVASLVRGNVKGGEVSNERCSESFKKEVGAFVDTLLLKEFILLGVLGLEPEEEIALRY</sequence>
<reference evidence="3 4" key="1">
    <citation type="submission" date="2022-03" db="EMBL/GenBank/DDBJ databases">
        <authorList>
            <person name="Macdonald S."/>
            <person name="Ahmed S."/>
            <person name="Newling K."/>
        </authorList>
    </citation>
    <scope>NUCLEOTIDE SEQUENCE [LARGE SCALE GENOMIC DNA]</scope>
</reference>
<keyword evidence="2" id="KW-0833">Ubl conjugation pathway</keyword>
<evidence type="ECO:0000256" key="1">
    <source>
        <dbReference type="ARBA" id="ARBA00022679"/>
    </source>
</evidence>
<evidence type="ECO:0000313" key="3">
    <source>
        <dbReference type="EMBL" id="CAH8293405.1"/>
    </source>
</evidence>
<dbReference type="Gene3D" id="3.10.110.10">
    <property type="entry name" value="Ubiquitin Conjugating Enzyme"/>
    <property type="match status" value="1"/>
</dbReference>
<dbReference type="EMBL" id="CAKOAT010048488">
    <property type="protein sequence ID" value="CAH8293405.1"/>
    <property type="molecule type" value="Genomic_DNA"/>
</dbReference>
<name>A0ABC8IXR7_ERUVS</name>
<protein>
    <submittedName>
        <fullName evidence="3">Uncharacterized protein</fullName>
    </submittedName>
</protein>
<dbReference type="PANTHER" id="PTHR46116:SF41">
    <property type="entry name" value="UBIQUITIN-CONJUGATING ENZYME E2 25-RELATED"/>
    <property type="match status" value="1"/>
</dbReference>
<dbReference type="GO" id="GO:0016740">
    <property type="term" value="F:transferase activity"/>
    <property type="evidence" value="ECO:0007669"/>
    <property type="project" value="UniProtKB-KW"/>
</dbReference>
<dbReference type="AlphaFoldDB" id="A0ABC8IXR7"/>
<evidence type="ECO:0000313" key="4">
    <source>
        <dbReference type="Proteomes" id="UP001642260"/>
    </source>
</evidence>
<proteinExistence type="predicted"/>
<dbReference type="PANTHER" id="PTHR46116">
    <property type="entry name" value="(E3-INDEPENDENT) E2 UBIQUITIN-CONJUGATING ENZYME"/>
    <property type="match status" value="1"/>
</dbReference>
<dbReference type="Proteomes" id="UP001642260">
    <property type="component" value="Unassembled WGS sequence"/>
</dbReference>
<gene>
    <name evidence="3" type="ORF">ERUC_LOCUS1623</name>
</gene>
<keyword evidence="1" id="KW-0808">Transferase</keyword>
<keyword evidence="4" id="KW-1185">Reference proteome</keyword>
<dbReference type="InterPro" id="IPR016135">
    <property type="entry name" value="UBQ-conjugating_enzyme/RWD"/>
</dbReference>